<dbReference type="EC" id="6.3.4.4" evidence="7"/>
<reference evidence="8" key="1">
    <citation type="journal article" date="2021" name="Nat. Microbiol.">
        <title>Cocultivation of an ultrasmall environmental parasitic bacterium with lytic ability against bacteria associated with wastewater foams.</title>
        <authorList>
            <person name="Batinovic S."/>
            <person name="Rose J.J.A."/>
            <person name="Ratcliffe J."/>
            <person name="Seviour R.J."/>
            <person name="Petrovski S."/>
        </authorList>
    </citation>
    <scope>NUCLEOTIDE SEQUENCE</scope>
    <source>
        <strain evidence="8">CON44</strain>
    </source>
</reference>
<comment type="cofactor">
    <cofactor evidence="7">
        <name>Mg(2+)</name>
        <dbReference type="ChEBI" id="CHEBI:18420"/>
    </cofactor>
    <text evidence="7">Binds 1 Mg(2+) ion per subunit.</text>
</comment>
<dbReference type="PANTHER" id="PTHR11846">
    <property type="entry name" value="ADENYLOSUCCINATE SYNTHETASE"/>
    <property type="match status" value="1"/>
</dbReference>
<evidence type="ECO:0000256" key="7">
    <source>
        <dbReference type="HAMAP-Rule" id="MF_00011"/>
    </source>
</evidence>
<feature type="binding site" evidence="7">
    <location>
        <begin position="366"/>
        <end position="368"/>
    </location>
    <ligand>
        <name>GTP</name>
        <dbReference type="ChEBI" id="CHEBI:37565"/>
    </ligand>
</feature>
<keyword evidence="5 7" id="KW-0460">Magnesium</keyword>
<evidence type="ECO:0000256" key="6">
    <source>
        <dbReference type="ARBA" id="ARBA00023134"/>
    </source>
</evidence>
<comment type="subunit">
    <text evidence="7">Homodimer.</text>
</comment>
<gene>
    <name evidence="7" type="primary">purA</name>
    <name evidence="8" type="ORF">GII30_16855</name>
</gene>
<evidence type="ECO:0000256" key="5">
    <source>
        <dbReference type="ARBA" id="ARBA00022842"/>
    </source>
</evidence>
<keyword evidence="6 7" id="KW-0342">GTP-binding</keyword>
<evidence type="ECO:0000256" key="1">
    <source>
        <dbReference type="ARBA" id="ARBA00022598"/>
    </source>
</evidence>
<keyword evidence="4 7" id="KW-0658">Purine biosynthesis</keyword>
<dbReference type="InterPro" id="IPR042109">
    <property type="entry name" value="Adenylosuccinate_synth_dom1"/>
</dbReference>
<dbReference type="SUPFAM" id="SSF52540">
    <property type="entry name" value="P-loop containing nucleoside triphosphate hydrolases"/>
    <property type="match status" value="1"/>
</dbReference>
<dbReference type="InterPro" id="IPR001114">
    <property type="entry name" value="Adenylosuccinate_synthetase"/>
</dbReference>
<feature type="binding site" description="in other chain" evidence="7">
    <location>
        <position position="263"/>
    </location>
    <ligand>
        <name>IMP</name>
        <dbReference type="ChEBI" id="CHEBI:58053"/>
        <note>ligand shared between dimeric partners</note>
    </ligand>
</feature>
<dbReference type="RefSeq" id="WP_005190485.1">
    <property type="nucleotide sequence ID" value="NZ_CP045804.1"/>
</dbReference>
<dbReference type="HAMAP" id="MF_00011">
    <property type="entry name" value="Adenylosucc_synth"/>
    <property type="match status" value="1"/>
</dbReference>
<feature type="binding site" evidence="7">
    <location>
        <position position="27"/>
    </location>
    <ligand>
        <name>Mg(2+)</name>
        <dbReference type="ChEBI" id="CHEBI:18420"/>
    </ligand>
</feature>
<dbReference type="Gene3D" id="1.10.300.10">
    <property type="entry name" value="Adenylosuccinate Synthetase, subunit A, domain 2"/>
    <property type="match status" value="1"/>
</dbReference>
<dbReference type="Pfam" id="PF00709">
    <property type="entry name" value="Adenylsucc_synt"/>
    <property type="match status" value="1"/>
</dbReference>
<dbReference type="GO" id="GO:0046040">
    <property type="term" value="P:IMP metabolic process"/>
    <property type="evidence" value="ECO:0007669"/>
    <property type="project" value="TreeGrafter"/>
</dbReference>
<dbReference type="GO" id="GO:0005737">
    <property type="term" value="C:cytoplasm"/>
    <property type="evidence" value="ECO:0007669"/>
    <property type="project" value="UniProtKB-SubCell"/>
</dbReference>
<dbReference type="UniPathway" id="UPA00075">
    <property type="reaction ID" value="UER00335"/>
</dbReference>
<evidence type="ECO:0000256" key="3">
    <source>
        <dbReference type="ARBA" id="ARBA00022741"/>
    </source>
</evidence>
<sequence>MTIRAVGSPTPRPKGAPIIVVGLGYGDESKGATVDYLASTIGDTAAVVRWSGGAQAAHNVCHGPRHHTFRQFGSGTLRGVRTILRAPMLVNPVSLAAEAAELATLGVGDPLGLLTVDANALVTTPIHVAMNRAREIARGAGRHGSCGEGIGETRAYALAVEAAARRGEAVGNFPVHADVPGSPALTMGMLRSRAATVGALDALAGYARPLLDSVNHPDVALEPVETIAEALCEIASLLRVVDDMDAHVDAAMASGTVIFEGSQGVLLDEWYGFHPYTTWSTITPRQLVADLRAAGHNPYVLGLTRSYATRHGAGPMPTEDRSLDLPDVHNREGRYQGAWRTGHLDLPALRYAIAAAGGVDGIGVSHLDAVGTRELLVADSWSGIPDPLPLPSGTGVGELAALTARASAAEPDYRDLPGTPDGVLDLITSATGCPVVLAAAGPQRTDRRMLCPNLTC</sequence>
<comment type="catalytic activity">
    <reaction evidence="7">
        <text>IMP + L-aspartate + GTP = N(6)-(1,2-dicarboxyethyl)-AMP + GDP + phosphate + 2 H(+)</text>
        <dbReference type="Rhea" id="RHEA:15753"/>
        <dbReference type="ChEBI" id="CHEBI:15378"/>
        <dbReference type="ChEBI" id="CHEBI:29991"/>
        <dbReference type="ChEBI" id="CHEBI:37565"/>
        <dbReference type="ChEBI" id="CHEBI:43474"/>
        <dbReference type="ChEBI" id="CHEBI:57567"/>
        <dbReference type="ChEBI" id="CHEBI:58053"/>
        <dbReference type="ChEBI" id="CHEBI:58189"/>
        <dbReference type="EC" id="6.3.4.4"/>
    </reaction>
</comment>
<keyword evidence="7" id="KW-0963">Cytoplasm</keyword>
<feature type="active site" description="Proton donor" evidence="7">
    <location>
        <position position="58"/>
    </location>
</feature>
<keyword evidence="2 7" id="KW-0479">Metal-binding</keyword>
<accession>A0A857L083</accession>
<comment type="subcellular location">
    <subcellularLocation>
        <location evidence="7">Cytoplasm</location>
    </subcellularLocation>
</comment>
<name>A0A857L083_9ACTN</name>
<keyword evidence="3 7" id="KW-0547">Nucleotide-binding</keyword>
<feature type="active site" description="Proton acceptor" evidence="7">
    <location>
        <position position="27"/>
    </location>
</feature>
<dbReference type="GO" id="GO:0004019">
    <property type="term" value="F:adenylosuccinate synthase activity"/>
    <property type="evidence" value="ECO:0007669"/>
    <property type="project" value="UniProtKB-UniRule"/>
</dbReference>
<dbReference type="GO" id="GO:0005525">
    <property type="term" value="F:GTP binding"/>
    <property type="evidence" value="ECO:0007669"/>
    <property type="project" value="UniProtKB-UniRule"/>
</dbReference>
<feature type="binding site" description="in other chain" evidence="7">
    <location>
        <position position="278"/>
    </location>
    <ligand>
        <name>IMP</name>
        <dbReference type="ChEBI" id="CHEBI:58053"/>
        <note>ligand shared between dimeric partners</note>
    </ligand>
</feature>
<dbReference type="Gene3D" id="3.40.440.10">
    <property type="entry name" value="Adenylosuccinate Synthetase, subunit A, domain 1"/>
    <property type="match status" value="1"/>
</dbReference>
<evidence type="ECO:0000256" key="2">
    <source>
        <dbReference type="ARBA" id="ARBA00022723"/>
    </source>
</evidence>
<evidence type="ECO:0000313" key="8">
    <source>
        <dbReference type="EMBL" id="QHN40590.1"/>
    </source>
</evidence>
<feature type="binding site" evidence="7">
    <location>
        <position position="165"/>
    </location>
    <ligand>
        <name>IMP</name>
        <dbReference type="ChEBI" id="CHEBI:58053"/>
        <note>ligand shared between dimeric partners</note>
    </ligand>
</feature>
<keyword evidence="1 7" id="KW-0436">Ligase</keyword>
<comment type="similarity">
    <text evidence="7">Belongs to the adenylosuccinate synthetase family.</text>
</comment>
<comment type="function">
    <text evidence="7">Plays an important role in the de novo pathway of purine nucleotide biosynthesis. Catalyzes the first committed step in the biosynthesis of AMP from IMP.</text>
</comment>
<dbReference type="AlphaFoldDB" id="A0A857L083"/>
<dbReference type="GO" id="GO:0000287">
    <property type="term" value="F:magnesium ion binding"/>
    <property type="evidence" value="ECO:0007669"/>
    <property type="project" value="UniProtKB-UniRule"/>
</dbReference>
<evidence type="ECO:0000256" key="4">
    <source>
        <dbReference type="ARBA" id="ARBA00022755"/>
    </source>
</evidence>
<protein>
    <recommendedName>
        <fullName evidence="7">Adenylosuccinate synthetase</fullName>
        <shortName evidence="7">AMPSase</shortName>
        <shortName evidence="7">AdSS</shortName>
        <ecNumber evidence="7">6.3.4.4</ecNumber>
    </recommendedName>
    <alternativeName>
        <fullName evidence="7">IMP--aspartate ligase</fullName>
    </alternativeName>
</protein>
<dbReference type="Gene3D" id="3.90.170.10">
    <property type="entry name" value="Adenylosuccinate Synthetase, subunit A, domain 3"/>
    <property type="match status" value="1"/>
</dbReference>
<comment type="caution">
    <text evidence="7">Lacks conserved residue(s) required for the propagation of feature annotation.</text>
</comment>
<organism evidence="8">
    <name type="scientific">Gordonia amarae</name>
    <dbReference type="NCBI Taxonomy" id="36821"/>
    <lineage>
        <taxon>Bacteria</taxon>
        <taxon>Bacillati</taxon>
        <taxon>Actinomycetota</taxon>
        <taxon>Actinomycetes</taxon>
        <taxon>Mycobacteriales</taxon>
        <taxon>Gordoniaceae</taxon>
        <taxon>Gordonia</taxon>
    </lineage>
</organism>
<comment type="pathway">
    <text evidence="7">Purine metabolism; AMP biosynthesis via de novo pathway; AMP from IMP: step 1/2.</text>
</comment>
<dbReference type="InterPro" id="IPR027417">
    <property type="entry name" value="P-loop_NTPase"/>
</dbReference>
<dbReference type="InterPro" id="IPR042111">
    <property type="entry name" value="Adenylosuccinate_synth_dom3"/>
</dbReference>
<dbReference type="InterPro" id="IPR042110">
    <property type="entry name" value="Adenylosuccinate_synth_dom2"/>
</dbReference>
<proteinExistence type="inferred from homology"/>
<dbReference type="GO" id="GO:0044208">
    <property type="term" value="P:'de novo' AMP biosynthetic process"/>
    <property type="evidence" value="ECO:0007669"/>
    <property type="project" value="UniProtKB-UniRule"/>
</dbReference>
<dbReference type="SMART" id="SM00788">
    <property type="entry name" value="Adenylsucc_synt"/>
    <property type="match status" value="1"/>
</dbReference>
<dbReference type="PANTHER" id="PTHR11846:SF0">
    <property type="entry name" value="ADENYLOSUCCINATE SYNTHETASE"/>
    <property type="match status" value="1"/>
</dbReference>
<feature type="binding site" evidence="7">
    <location>
        <begin position="439"/>
        <end position="441"/>
    </location>
    <ligand>
        <name>GTP</name>
        <dbReference type="ChEBI" id="CHEBI:37565"/>
    </ligand>
</feature>
<dbReference type="EMBL" id="CP045810">
    <property type="protein sequence ID" value="QHN40590.1"/>
    <property type="molecule type" value="Genomic_DNA"/>
</dbReference>